<dbReference type="PANTHER" id="PTHR31662">
    <property type="entry name" value="BNAANNG10740D PROTEIN-RELATED"/>
    <property type="match status" value="1"/>
</dbReference>
<feature type="region of interest" description="Disordered" evidence="2">
    <location>
        <begin position="1"/>
        <end position="69"/>
    </location>
</feature>
<feature type="compositionally biased region" description="Basic and acidic residues" evidence="2">
    <location>
        <begin position="29"/>
        <end position="40"/>
    </location>
</feature>
<dbReference type="PANTHER" id="PTHR31662:SF33">
    <property type="entry name" value="DNA-BINDING STOREKEEPER PROTEIN TRANSCRIPTIONAL REGULATOR-LIKE PROTEIN"/>
    <property type="match status" value="1"/>
</dbReference>
<sequence>MAPGSSPSSSKEEEANKFSLSAESISEQEDGRKTEKEATAKKLKRKVSGDTEDTKRKNTKKKQQQHCNPDDSALFKRLWSKEDEVALLKGIKLFEKVEIPEGKERKRAALFFEYIKDDIHFDVSKKQLSSKISKHKRKFEENMKANRCTFDDSHKQKVYDLSKLIWDVEAKGSNEVIAKELIKASDSDEGITKKLKVLESYFGTDGKETEMKKYFILGLNSLAGSKKKEMIKEYWQWFICMMDLVGKQNDIIRKHYDLVMPVYKTY</sequence>
<dbReference type="GO" id="GO:0005634">
    <property type="term" value="C:nucleus"/>
    <property type="evidence" value="ECO:0007669"/>
    <property type="project" value="TreeGrafter"/>
</dbReference>
<dbReference type="OrthoDB" id="850343at2759"/>
<protein>
    <recommendedName>
        <fullName evidence="3">Glabrous enhancer-binding protein-like DBD domain-containing protein</fullName>
    </recommendedName>
</protein>
<keyword evidence="6" id="KW-1185">Reference proteome</keyword>
<dbReference type="Proteomes" id="UP000886885">
    <property type="component" value="Chromosome 14A"/>
</dbReference>
<evidence type="ECO:0000313" key="4">
    <source>
        <dbReference type="EMBL" id="KAG6750314.1"/>
    </source>
</evidence>
<dbReference type="InterPro" id="IPR007592">
    <property type="entry name" value="GEBP"/>
</dbReference>
<dbReference type="EMBL" id="JAAWWB010000027">
    <property type="protein sequence ID" value="KAG6750316.1"/>
    <property type="molecule type" value="Genomic_DNA"/>
</dbReference>
<proteinExistence type="inferred from homology"/>
<dbReference type="Pfam" id="PF04504">
    <property type="entry name" value="GeBP-like_DBD"/>
    <property type="match status" value="1"/>
</dbReference>
<feature type="domain" description="Glabrous enhancer-binding protein-like DBD" evidence="3">
    <location>
        <begin position="75"/>
        <end position="167"/>
    </location>
</feature>
<reference evidence="4" key="1">
    <citation type="journal article" date="2020" name="bioRxiv">
        <title>Hybrid origin of Populus tomentosa Carr. identified through genome sequencing and phylogenomic analysis.</title>
        <authorList>
            <person name="An X."/>
            <person name="Gao K."/>
            <person name="Chen Z."/>
            <person name="Li J."/>
            <person name="Yang X."/>
            <person name="Yang X."/>
            <person name="Zhou J."/>
            <person name="Guo T."/>
            <person name="Zhao T."/>
            <person name="Huang S."/>
            <person name="Miao D."/>
            <person name="Khan W.U."/>
            <person name="Rao P."/>
            <person name="Ye M."/>
            <person name="Lei B."/>
            <person name="Liao W."/>
            <person name="Wang J."/>
            <person name="Ji L."/>
            <person name="Li Y."/>
            <person name="Guo B."/>
            <person name="Mustafa N.S."/>
            <person name="Li S."/>
            <person name="Yun Q."/>
            <person name="Keller S.R."/>
            <person name="Mao J."/>
            <person name="Zhang R."/>
            <person name="Strauss S.H."/>
        </authorList>
    </citation>
    <scope>NUCLEOTIDE SEQUENCE</scope>
    <source>
        <strain evidence="4">GM15</strain>
        <tissue evidence="4">Leaf</tissue>
    </source>
</reference>
<evidence type="ECO:0000313" key="6">
    <source>
        <dbReference type="Proteomes" id="UP000886885"/>
    </source>
</evidence>
<dbReference type="InterPro" id="IPR053932">
    <property type="entry name" value="GeBP-like_DBD"/>
</dbReference>
<accession>A0A8X7YFY5</accession>
<gene>
    <name evidence="4" type="ORF">POTOM_047418</name>
    <name evidence="5" type="ORF">POTOM_047420</name>
</gene>
<evidence type="ECO:0000256" key="2">
    <source>
        <dbReference type="SAM" id="MobiDB-lite"/>
    </source>
</evidence>
<organism evidence="4 6">
    <name type="scientific">Populus tomentosa</name>
    <name type="common">Chinese white poplar</name>
    <dbReference type="NCBI Taxonomy" id="118781"/>
    <lineage>
        <taxon>Eukaryota</taxon>
        <taxon>Viridiplantae</taxon>
        <taxon>Streptophyta</taxon>
        <taxon>Embryophyta</taxon>
        <taxon>Tracheophyta</taxon>
        <taxon>Spermatophyta</taxon>
        <taxon>Magnoliopsida</taxon>
        <taxon>eudicotyledons</taxon>
        <taxon>Gunneridae</taxon>
        <taxon>Pentapetalae</taxon>
        <taxon>rosids</taxon>
        <taxon>fabids</taxon>
        <taxon>Malpighiales</taxon>
        <taxon>Salicaceae</taxon>
        <taxon>Saliceae</taxon>
        <taxon>Populus</taxon>
    </lineage>
</organism>
<evidence type="ECO:0000256" key="1">
    <source>
        <dbReference type="ARBA" id="ARBA00010820"/>
    </source>
</evidence>
<feature type="compositionally biased region" description="Basic and acidic residues" evidence="2">
    <location>
        <begin position="47"/>
        <end position="56"/>
    </location>
</feature>
<name>A0A8X7YFY5_POPTO</name>
<dbReference type="AlphaFoldDB" id="A0A8X7YFY5"/>
<evidence type="ECO:0000313" key="5">
    <source>
        <dbReference type="EMBL" id="KAG6750316.1"/>
    </source>
</evidence>
<dbReference type="EMBL" id="JAAWWB010000027">
    <property type="protein sequence ID" value="KAG6750314.1"/>
    <property type="molecule type" value="Genomic_DNA"/>
</dbReference>
<comment type="caution">
    <text evidence="4">The sequence shown here is derived from an EMBL/GenBank/DDBJ whole genome shotgun (WGS) entry which is preliminary data.</text>
</comment>
<dbReference type="GO" id="GO:0006355">
    <property type="term" value="P:regulation of DNA-templated transcription"/>
    <property type="evidence" value="ECO:0007669"/>
    <property type="project" value="InterPro"/>
</dbReference>
<comment type="similarity">
    <text evidence="1">Belongs to the GeBP family.</text>
</comment>
<evidence type="ECO:0000259" key="3">
    <source>
        <dbReference type="Pfam" id="PF04504"/>
    </source>
</evidence>